<evidence type="ECO:0000256" key="7">
    <source>
        <dbReference type="SAM" id="Phobius"/>
    </source>
</evidence>
<name>S3BQ98_OPHP1</name>
<dbReference type="PROSITE" id="PS00218">
    <property type="entry name" value="AMINO_ACID_PERMEASE_1"/>
    <property type="match status" value="1"/>
</dbReference>
<dbReference type="PANTHER" id="PTHR43341">
    <property type="entry name" value="AMINO ACID PERMEASE"/>
    <property type="match status" value="1"/>
</dbReference>
<dbReference type="FunFam" id="1.20.1740.10:FF:000006">
    <property type="entry name" value="General amino acid permease"/>
    <property type="match status" value="1"/>
</dbReference>
<feature type="transmembrane region" description="Helical" evidence="7">
    <location>
        <begin position="483"/>
        <end position="503"/>
    </location>
</feature>
<evidence type="ECO:0000313" key="10">
    <source>
        <dbReference type="Proteomes" id="UP000016923"/>
    </source>
</evidence>
<keyword evidence="4" id="KW-0029">Amino-acid transport</keyword>
<reference evidence="9 10" key="1">
    <citation type="journal article" date="2013" name="BMC Genomics">
        <title>The genome and transcriptome of the pine saprophyte Ophiostoma piceae, and a comparison with the bark beetle-associated pine pathogen Grosmannia clavigera.</title>
        <authorList>
            <person name="Haridas S."/>
            <person name="Wang Y."/>
            <person name="Lim L."/>
            <person name="Massoumi Alamouti S."/>
            <person name="Jackman S."/>
            <person name="Docking R."/>
            <person name="Robertson G."/>
            <person name="Birol I."/>
            <person name="Bohlmann J."/>
            <person name="Breuil C."/>
        </authorList>
    </citation>
    <scope>NUCLEOTIDE SEQUENCE [LARGE SCALE GENOMIC DNA]</scope>
    <source>
        <strain evidence="9 10">UAMH 11346</strain>
    </source>
</reference>
<accession>S3BQ98</accession>
<keyword evidence="6 7" id="KW-0472">Membrane</keyword>
<keyword evidence="10" id="KW-1185">Reference proteome</keyword>
<feature type="transmembrane region" description="Helical" evidence="7">
    <location>
        <begin position="185"/>
        <end position="207"/>
    </location>
</feature>
<dbReference type="OrthoDB" id="3900342at2759"/>
<gene>
    <name evidence="9" type="ORF">F503_06682</name>
</gene>
<dbReference type="OMA" id="AAFAYMG"/>
<feature type="transmembrane region" description="Helical" evidence="7">
    <location>
        <begin position="158"/>
        <end position="179"/>
    </location>
</feature>
<evidence type="ECO:0000256" key="4">
    <source>
        <dbReference type="ARBA" id="ARBA00022970"/>
    </source>
</evidence>
<dbReference type="InterPro" id="IPR004840">
    <property type="entry name" value="Amino_acid_permease_CS"/>
</dbReference>
<proteinExistence type="predicted"/>
<dbReference type="PANTHER" id="PTHR43341:SF9">
    <property type="entry name" value="DICARBOXYLIC AMINO ACID PERMEASE"/>
    <property type="match status" value="1"/>
</dbReference>
<protein>
    <submittedName>
        <fullName evidence="9">Dicarboxylic amino acid permease</fullName>
    </submittedName>
</protein>
<comment type="subcellular location">
    <subcellularLocation>
        <location evidence="1">Membrane</location>
        <topology evidence="1">Multi-pass membrane protein</topology>
    </subcellularLocation>
</comment>
<evidence type="ECO:0000256" key="1">
    <source>
        <dbReference type="ARBA" id="ARBA00004141"/>
    </source>
</evidence>
<evidence type="ECO:0000256" key="6">
    <source>
        <dbReference type="ARBA" id="ARBA00023136"/>
    </source>
</evidence>
<evidence type="ECO:0000256" key="5">
    <source>
        <dbReference type="ARBA" id="ARBA00022989"/>
    </source>
</evidence>
<keyword evidence="5 7" id="KW-1133">Transmembrane helix</keyword>
<dbReference type="Proteomes" id="UP000016923">
    <property type="component" value="Unassembled WGS sequence"/>
</dbReference>
<dbReference type="GO" id="GO:0016020">
    <property type="term" value="C:membrane"/>
    <property type="evidence" value="ECO:0007669"/>
    <property type="project" value="UniProtKB-SubCell"/>
</dbReference>
<feature type="transmembrane region" description="Helical" evidence="7">
    <location>
        <begin position="280"/>
        <end position="301"/>
    </location>
</feature>
<dbReference type="EMBL" id="KE148167">
    <property type="protein sequence ID" value="EPE03509.1"/>
    <property type="molecule type" value="Genomic_DNA"/>
</dbReference>
<dbReference type="Gene3D" id="1.20.1740.10">
    <property type="entry name" value="Amino acid/polyamine transporter I"/>
    <property type="match status" value="1"/>
</dbReference>
<feature type="transmembrane region" description="Helical" evidence="7">
    <location>
        <begin position="50"/>
        <end position="71"/>
    </location>
</feature>
<evidence type="ECO:0000259" key="8">
    <source>
        <dbReference type="Pfam" id="PF00324"/>
    </source>
</evidence>
<dbReference type="GO" id="GO:0015171">
    <property type="term" value="F:amino acid transmembrane transporter activity"/>
    <property type="evidence" value="ECO:0007669"/>
    <property type="project" value="TreeGrafter"/>
</dbReference>
<dbReference type="VEuPathDB" id="FungiDB:F503_06682"/>
<feature type="transmembrane region" description="Helical" evidence="7">
    <location>
        <begin position="407"/>
        <end position="433"/>
    </location>
</feature>
<evidence type="ECO:0000313" key="9">
    <source>
        <dbReference type="EMBL" id="EPE03509.1"/>
    </source>
</evidence>
<dbReference type="eggNOG" id="KOG1286">
    <property type="taxonomic scope" value="Eukaryota"/>
</dbReference>
<feature type="transmembrane region" description="Helical" evidence="7">
    <location>
        <begin position="453"/>
        <end position="471"/>
    </location>
</feature>
<dbReference type="Pfam" id="PF00324">
    <property type="entry name" value="AA_permease"/>
    <property type="match status" value="1"/>
</dbReference>
<dbReference type="STRING" id="1262450.S3BQ98"/>
<keyword evidence="2" id="KW-0813">Transport</keyword>
<feature type="transmembrane region" description="Helical" evidence="7">
    <location>
        <begin position="77"/>
        <end position="97"/>
    </location>
</feature>
<keyword evidence="3 7" id="KW-0812">Transmembrane</keyword>
<evidence type="ECO:0000256" key="3">
    <source>
        <dbReference type="ARBA" id="ARBA00022692"/>
    </source>
</evidence>
<feature type="transmembrane region" description="Helical" evidence="7">
    <location>
        <begin position="381"/>
        <end position="401"/>
    </location>
</feature>
<evidence type="ECO:0000256" key="2">
    <source>
        <dbReference type="ARBA" id="ARBA00022448"/>
    </source>
</evidence>
<feature type="transmembrane region" description="Helical" evidence="7">
    <location>
        <begin position="321"/>
        <end position="346"/>
    </location>
</feature>
<dbReference type="HOGENOM" id="CLU_007946_12_1_1"/>
<dbReference type="AlphaFoldDB" id="S3BQ98"/>
<sequence>MESPQAPTPTKGGSQPETDSAVYAVGESALFQEPADAAQTLHRGFKTRQINMLAIAGAIGTGLIIGSGTGLSRGGPASLLVSYIVTGSIIYFVMTALGEMAAFLPSDQGFNGYATRFVDPALGFATGWNYFFKYAIVLPNNLTAAGLIIQYWRPDLNVAIWVTVFSVVVIAINVLQVGGFGEAEFYLSAIKIITLVTVMIVCLVVSLGGSPTHHRVGFAYWQGPGAFAEYLEAGSLGRFLGFWACMVQACFAYTGTEVVGAAFAETPNPRKNIPKAIRQTLWRITLFYVIGVLLLGMAVPYNSDRLVGATKAKTSAAASPFVIAMVIGGIGVLPDIINACLLVFVISAANTDIYVGARTLYSLAKDGHAPKIFLKTTARGVPVYGVAATSVFCALAYMNVAKSASTVFGYFVGLVTVFGTLNWINILLSYVAFRRGMKAQGIDRSEMPFHGPLQPYGSWFALCLTIIITFFNGYNAFIPKFKIATFMTCYIGIAVYLFNITAWKLLKRTRRVKALEMDLVTGRREFEEMEAMARLSEKPKTAFKARLATFLKRE</sequence>
<dbReference type="PIRSF" id="PIRSF006060">
    <property type="entry name" value="AA_transporter"/>
    <property type="match status" value="1"/>
</dbReference>
<feature type="domain" description="Amino acid permease/ SLC12A" evidence="8">
    <location>
        <begin position="50"/>
        <end position="513"/>
    </location>
</feature>
<dbReference type="InterPro" id="IPR004841">
    <property type="entry name" value="AA-permease/SLC12A_dom"/>
</dbReference>
<dbReference type="InterPro" id="IPR050524">
    <property type="entry name" value="APC_YAT"/>
</dbReference>
<organism evidence="9 10">
    <name type="scientific">Ophiostoma piceae (strain UAMH 11346)</name>
    <name type="common">Sap stain fungus</name>
    <dbReference type="NCBI Taxonomy" id="1262450"/>
    <lineage>
        <taxon>Eukaryota</taxon>
        <taxon>Fungi</taxon>
        <taxon>Dikarya</taxon>
        <taxon>Ascomycota</taxon>
        <taxon>Pezizomycotina</taxon>
        <taxon>Sordariomycetes</taxon>
        <taxon>Sordariomycetidae</taxon>
        <taxon>Ophiostomatales</taxon>
        <taxon>Ophiostomataceae</taxon>
        <taxon>Ophiostoma</taxon>
    </lineage>
</organism>